<sequence length="572" mass="65028">MSKDSNTPTLTSKALYLSHFTPSMMAPETLETLLVQRGPLLQRSLDNVLESLRTSSSHHTLFVGPRGIGKTHLIALLHHRLAQTKEAKNQALIAWMREEEWGVTSFFEWVLRILRTLDASYPELQVDARTTPLYELPLKEAEKLAESILLEVLGSKRLVVLLENLDDLFDQLGEQGQRAWRAFIQNHNNMVLVCTTPALFAGVSLQKSVFYGFFDIEALKELDFEDVVSLLSKIAVERGDRELAAFIATSEGRARIRAVHHLAEGNPRIYIIFAQFLSAQALDELVPAFMHTLDELTPYYQARMKELPGQQRKIVEYLVNYRGAAPVKQIAKSCFITQQVCSSQLKQLKDKRYVRSIEQGRESYYELCEPLMRLCMEVKKQREEPIGLFVDFLRIWYTTDELMTMLRDPEVICRMDMRYLERALLLAQDTNADPKVLAIHGAIEKACNAGQSLEVFNLMDELKAVGSDTNSAWLRFGRRLFLSAPPEDTVLNERVAAAYSESFANLVDLQLQNPASKVLMAMASEERKLIERFAVVFQQMQKSSIEYQQASSTSFRGVGRADVGGDFKKRSV</sequence>
<protein>
    <recommendedName>
        <fullName evidence="6">HTH arsR-type domain-containing protein</fullName>
    </recommendedName>
</protein>
<dbReference type="Gene3D" id="3.40.50.300">
    <property type="entry name" value="P-loop containing nucleotide triphosphate hydrolases"/>
    <property type="match status" value="1"/>
</dbReference>
<gene>
    <name evidence="4" type="ORF">MIZ03_4524</name>
</gene>
<dbReference type="EMBL" id="AP024238">
    <property type="protein sequence ID" value="BCO29601.1"/>
    <property type="molecule type" value="Genomic_DNA"/>
</dbReference>
<evidence type="ECO:0008006" key="6">
    <source>
        <dbReference type="Google" id="ProtNLM"/>
    </source>
</evidence>
<evidence type="ECO:0000313" key="4">
    <source>
        <dbReference type="EMBL" id="BCO29601.1"/>
    </source>
</evidence>
<dbReference type="RefSeq" id="WP_223905779.1">
    <property type="nucleotide sequence ID" value="NZ_AP024238.1"/>
</dbReference>
<dbReference type="InterPro" id="IPR003593">
    <property type="entry name" value="AAA+_ATPase"/>
</dbReference>
<dbReference type="SMART" id="SM00418">
    <property type="entry name" value="HTH_ARSR"/>
    <property type="match status" value="1"/>
</dbReference>
<organism evidence="4 5">
    <name type="scientific">Rhodoferax lithotrophicus</name>
    <dbReference type="NCBI Taxonomy" id="2798804"/>
    <lineage>
        <taxon>Bacteria</taxon>
        <taxon>Pseudomonadati</taxon>
        <taxon>Pseudomonadota</taxon>
        <taxon>Betaproteobacteria</taxon>
        <taxon>Burkholderiales</taxon>
        <taxon>Comamonadaceae</taxon>
        <taxon>Rhodoferax</taxon>
    </lineage>
</organism>
<dbReference type="InterPro" id="IPR001845">
    <property type="entry name" value="HTH_ArsR_DNA-bd_dom"/>
</dbReference>
<dbReference type="SUPFAM" id="SSF46785">
    <property type="entry name" value="Winged helix' DNA-binding domain"/>
    <property type="match status" value="1"/>
</dbReference>
<dbReference type="Gene3D" id="1.10.10.10">
    <property type="entry name" value="Winged helix-like DNA-binding domain superfamily/Winged helix DNA-binding domain"/>
    <property type="match status" value="1"/>
</dbReference>
<dbReference type="SMART" id="SM00382">
    <property type="entry name" value="AAA"/>
    <property type="match status" value="1"/>
</dbReference>
<feature type="domain" description="HTH arsR-type" evidence="3">
    <location>
        <begin position="302"/>
        <end position="380"/>
    </location>
</feature>
<name>A0ABM7MTA8_9BURK</name>
<evidence type="ECO:0000256" key="1">
    <source>
        <dbReference type="ARBA" id="ARBA00023125"/>
    </source>
</evidence>
<feature type="domain" description="AAA+ ATPase" evidence="2">
    <location>
        <begin position="56"/>
        <end position="268"/>
    </location>
</feature>
<dbReference type="SUPFAM" id="SSF52540">
    <property type="entry name" value="P-loop containing nucleoside triphosphate hydrolases"/>
    <property type="match status" value="1"/>
</dbReference>
<dbReference type="InterPro" id="IPR036390">
    <property type="entry name" value="WH_DNA-bd_sf"/>
</dbReference>
<reference evidence="4 5" key="1">
    <citation type="journal article" date="2021" name="Microbiol. Spectr.">
        <title>A Single Bacterium Capable of Oxidation and Reduction of Iron at Circumneutral pH.</title>
        <authorList>
            <person name="Kato S."/>
            <person name="Ohkuma M."/>
        </authorList>
    </citation>
    <scope>NUCLEOTIDE SEQUENCE [LARGE SCALE GENOMIC DNA]</scope>
    <source>
        <strain evidence="4 5">MIZ03</strain>
    </source>
</reference>
<dbReference type="Proteomes" id="UP000824366">
    <property type="component" value="Chromosome"/>
</dbReference>
<dbReference type="CDD" id="cd00090">
    <property type="entry name" value="HTH_ARSR"/>
    <property type="match status" value="1"/>
</dbReference>
<evidence type="ECO:0000259" key="2">
    <source>
        <dbReference type="SMART" id="SM00382"/>
    </source>
</evidence>
<proteinExistence type="predicted"/>
<evidence type="ECO:0000313" key="5">
    <source>
        <dbReference type="Proteomes" id="UP000824366"/>
    </source>
</evidence>
<evidence type="ECO:0000259" key="3">
    <source>
        <dbReference type="SMART" id="SM00418"/>
    </source>
</evidence>
<dbReference type="InterPro" id="IPR036388">
    <property type="entry name" value="WH-like_DNA-bd_sf"/>
</dbReference>
<dbReference type="InterPro" id="IPR027417">
    <property type="entry name" value="P-loop_NTPase"/>
</dbReference>
<keyword evidence="1" id="KW-0238">DNA-binding</keyword>
<dbReference type="InterPro" id="IPR011991">
    <property type="entry name" value="ArsR-like_HTH"/>
</dbReference>
<accession>A0ABM7MTA8</accession>
<keyword evidence="5" id="KW-1185">Reference proteome</keyword>